<proteinExistence type="predicted"/>
<evidence type="ECO:0000313" key="2">
    <source>
        <dbReference type="Proteomes" id="UP001057452"/>
    </source>
</evidence>
<gene>
    <name evidence="1" type="ORF">KUCAC02_030587</name>
</gene>
<accession>A0ACB9XJ55</accession>
<comment type="caution">
    <text evidence="1">The sequence shown here is derived from an EMBL/GenBank/DDBJ whole genome shotgun (WGS) entry which is preliminary data.</text>
</comment>
<evidence type="ECO:0000313" key="1">
    <source>
        <dbReference type="EMBL" id="KAI4827169.1"/>
    </source>
</evidence>
<organism evidence="1 2">
    <name type="scientific">Chaenocephalus aceratus</name>
    <name type="common">Blackfin icefish</name>
    <name type="synonym">Chaenichthys aceratus</name>
    <dbReference type="NCBI Taxonomy" id="36190"/>
    <lineage>
        <taxon>Eukaryota</taxon>
        <taxon>Metazoa</taxon>
        <taxon>Chordata</taxon>
        <taxon>Craniata</taxon>
        <taxon>Vertebrata</taxon>
        <taxon>Euteleostomi</taxon>
        <taxon>Actinopterygii</taxon>
        <taxon>Neopterygii</taxon>
        <taxon>Teleostei</taxon>
        <taxon>Neoteleostei</taxon>
        <taxon>Acanthomorphata</taxon>
        <taxon>Eupercaria</taxon>
        <taxon>Perciformes</taxon>
        <taxon>Notothenioidei</taxon>
        <taxon>Channichthyidae</taxon>
        <taxon>Chaenocephalus</taxon>
    </lineage>
</organism>
<protein>
    <submittedName>
        <fullName evidence="1">Uncharacterized protein</fullName>
    </submittedName>
</protein>
<dbReference type="EMBL" id="CM043789">
    <property type="protein sequence ID" value="KAI4827169.1"/>
    <property type="molecule type" value="Genomic_DNA"/>
</dbReference>
<reference evidence="1" key="1">
    <citation type="submission" date="2022-05" db="EMBL/GenBank/DDBJ databases">
        <title>Chromosome-level genome of Chaenocephalus aceratus.</title>
        <authorList>
            <person name="Park H."/>
        </authorList>
    </citation>
    <scope>NUCLEOTIDE SEQUENCE</scope>
    <source>
        <strain evidence="1">KU_202001</strain>
    </source>
</reference>
<keyword evidence="2" id="KW-1185">Reference proteome</keyword>
<dbReference type="Proteomes" id="UP001057452">
    <property type="component" value="Chromosome 5"/>
</dbReference>
<sequence length="602" mass="67774">MSDSVLEDLLRSAEELVDQKEFRDDLRSADDLLCKLEAAATAVPSVRKVCWKKRDSEGNLIFARPRSTRNDSNQAGCSRKTDPPVDAPDCDLVFAPAIAPETVACTPDTPPQQRSYYCRLLPAIGPNNTCSKYGPLLLRAVCTCGDPGQNLWLCIRTGKISTDSFIKSFFEREAVRYENAARSEEQAIFDGVFIARDEDVSRFVDYIHTTTKHVSGRGVCGGQWSAARETSQKSASKLDEEGLELAVCRHGVLLCALNIESQKAVQSSSIFSTSPFSQCFMPKRMTSNVKWSGAYQEGAGLTLGEEVEQVNAFLSRIAVTTKHMSKAGRTDMLTLMAMRWNQQKVSNLATSLSRRYLKTTKALEKQLQNLESMKAELAVTEKQLEDWIRDVNEWAETTTNNPRDAAALASKIEMLTVSVKRRSQRLYKDTDSNKGRSRIRRKIRDEKGVLTATVDKYNSMVPSTEALCLEAILSVEKAWPWQLPNKSFDLRTKRRAFDLVMAVKRLQEEKKILVTEMNHHWKVLSTRSDSLKELSCLQNSPLGLSEDVMKGLQSMFRKKQHDIEEMKTHARRCYQHVLTGTETISFLQSVSDESSDSSDDTR</sequence>
<name>A0ACB9XJ55_CHAAC</name>